<protein>
    <submittedName>
        <fullName evidence="2">UBA/TS-N domain protein</fullName>
    </submittedName>
</protein>
<sequence>MGDPEKSQKIEAIEENEKQPNETLIQLLSNQTGVSAEEIKSIFVQSEGNIQKVIEIIKEVAPSYVAIKGKLQPRRKGELNGVFCLVARGVTGEMLAYESWIGPKDLPEDFDVKATWESVHSYIISNKDVHDNYAKRQFDKIIDRLFPHTTLNKLFMSHINVEQLQRNITRETGDILRFDTVVEIDVEKFNEIRYRLSPLGKKTEEKPDLEEKQQEESNVGFQSISLACLPRLDAVNGKPVADLQKGDMVEVAITSNNPLGKFMNRLFAKNDVNPKFKVKSLQQLPSGEYLVRLHISDDIEGIFKGSGELKVSVIADEKELPKRATYYVFVSIILFVILFLYLVFRR</sequence>
<dbReference type="OrthoDB" id="4421at2"/>
<evidence type="ECO:0000313" key="3">
    <source>
        <dbReference type="Proteomes" id="UP000005273"/>
    </source>
</evidence>
<keyword evidence="1" id="KW-0472">Membrane</keyword>
<proteinExistence type="predicted"/>
<dbReference type="eggNOG" id="ENOG502ZHK3">
    <property type="taxonomic scope" value="Bacteria"/>
</dbReference>
<evidence type="ECO:0000313" key="2">
    <source>
        <dbReference type="EMBL" id="KRT35634.1"/>
    </source>
</evidence>
<dbReference type="AlphaFoldDB" id="A0A0T5XBJ1"/>
<reference evidence="3" key="1">
    <citation type="submission" date="2012-09" db="EMBL/GenBank/DDBJ databases">
        <authorList>
            <person name="Weinstock G."/>
            <person name="Sodergren E."/>
            <person name="Clifton S."/>
            <person name="Fulton L."/>
            <person name="Fulton B."/>
            <person name="Courtney L."/>
            <person name="Fronick C."/>
            <person name="Harrison M."/>
            <person name="Strong C."/>
            <person name="Farmer C."/>
            <person name="Delehaunty K."/>
            <person name="Markovic C."/>
            <person name="Hall O."/>
            <person name="Minx P."/>
            <person name="Tomlinson C."/>
            <person name="Mitreva M."/>
            <person name="Nelson J."/>
            <person name="Hou S."/>
            <person name="Wollam A."/>
            <person name="Pepin K.H."/>
            <person name="Johnson M."/>
            <person name="Bhonagiri V."/>
            <person name="Nash W.E."/>
            <person name="Suruliraj S."/>
            <person name="Warren W."/>
            <person name="Chinwalla A."/>
            <person name="Mardis E.R."/>
            <person name="Wilson R.K."/>
        </authorList>
    </citation>
    <scope>NUCLEOTIDE SEQUENCE [LARGE SCALE GENOMIC DNA]</scope>
    <source>
        <strain evidence="3">OS1</strain>
    </source>
</reference>
<name>A0A0T5XBJ1_9BACT</name>
<organism evidence="2 3">
    <name type="scientific">Acetomicrobium hydrogeniformans ATCC BAA-1850</name>
    <dbReference type="NCBI Taxonomy" id="592015"/>
    <lineage>
        <taxon>Bacteria</taxon>
        <taxon>Thermotogati</taxon>
        <taxon>Synergistota</taxon>
        <taxon>Synergistia</taxon>
        <taxon>Synergistales</taxon>
        <taxon>Acetomicrobiaceae</taxon>
        <taxon>Acetomicrobium</taxon>
    </lineage>
</organism>
<dbReference type="RefSeq" id="WP_009201661.1">
    <property type="nucleotide sequence ID" value="NZ_ACJX03000001.1"/>
</dbReference>
<gene>
    <name evidence="2" type="ORF">HMPREF1705_02873</name>
</gene>
<accession>A0A0T5XBJ1</accession>
<keyword evidence="1" id="KW-1133">Transmembrane helix</keyword>
<evidence type="ECO:0000256" key="1">
    <source>
        <dbReference type="SAM" id="Phobius"/>
    </source>
</evidence>
<comment type="caution">
    <text evidence="2">The sequence shown here is derived from an EMBL/GenBank/DDBJ whole genome shotgun (WGS) entry which is preliminary data.</text>
</comment>
<keyword evidence="3" id="KW-1185">Reference proteome</keyword>
<keyword evidence="1" id="KW-0812">Transmembrane</keyword>
<dbReference type="STRING" id="592015.HMPREF1705_02873"/>
<dbReference type="Proteomes" id="UP000005273">
    <property type="component" value="Unassembled WGS sequence"/>
</dbReference>
<dbReference type="EMBL" id="ACJX03000001">
    <property type="protein sequence ID" value="KRT35634.1"/>
    <property type="molecule type" value="Genomic_DNA"/>
</dbReference>
<feature type="transmembrane region" description="Helical" evidence="1">
    <location>
        <begin position="324"/>
        <end position="344"/>
    </location>
</feature>